<proteinExistence type="inferred from homology"/>
<gene>
    <name evidence="8" type="ORF">SCARUB_05233</name>
</gene>
<evidence type="ECO:0000256" key="6">
    <source>
        <dbReference type="RuleBase" id="RU003915"/>
    </source>
</evidence>
<evidence type="ECO:0000259" key="7">
    <source>
        <dbReference type="PROSITE" id="PS50059"/>
    </source>
</evidence>
<keyword evidence="3 5" id="KW-0697">Rotamase</keyword>
<evidence type="ECO:0000256" key="2">
    <source>
        <dbReference type="ARBA" id="ARBA00006577"/>
    </source>
</evidence>
<comment type="catalytic activity">
    <reaction evidence="1 5 6">
        <text>[protein]-peptidylproline (omega=180) = [protein]-peptidylproline (omega=0)</text>
        <dbReference type="Rhea" id="RHEA:16237"/>
        <dbReference type="Rhea" id="RHEA-COMP:10747"/>
        <dbReference type="Rhea" id="RHEA-COMP:10748"/>
        <dbReference type="ChEBI" id="CHEBI:83833"/>
        <dbReference type="ChEBI" id="CHEBI:83834"/>
        <dbReference type="EC" id="5.2.1.8"/>
    </reaction>
</comment>
<dbReference type="GO" id="GO:0003755">
    <property type="term" value="F:peptidyl-prolyl cis-trans isomerase activity"/>
    <property type="evidence" value="ECO:0007669"/>
    <property type="project" value="UniProtKB-UniRule"/>
</dbReference>
<dbReference type="AlphaFoldDB" id="A0A1E3X270"/>
<dbReference type="Gene3D" id="3.10.50.40">
    <property type="match status" value="1"/>
</dbReference>
<reference evidence="8 9" key="1">
    <citation type="submission" date="2016-07" db="EMBL/GenBank/DDBJ databases">
        <title>Draft genome of Scalindua rubra, obtained from a brine-seawater interface in the Red Sea, sheds light on salt adaptation in anammox bacteria.</title>
        <authorList>
            <person name="Speth D.R."/>
            <person name="Lagkouvardos I."/>
            <person name="Wang Y."/>
            <person name="Qian P.-Y."/>
            <person name="Dutilh B.E."/>
            <person name="Jetten M.S."/>
        </authorList>
    </citation>
    <scope>NUCLEOTIDE SEQUENCE [LARGE SCALE GENOMIC DNA]</scope>
    <source>
        <strain evidence="8">BSI-1</strain>
    </source>
</reference>
<evidence type="ECO:0000256" key="3">
    <source>
        <dbReference type="ARBA" id="ARBA00023110"/>
    </source>
</evidence>
<evidence type="ECO:0000313" key="8">
    <source>
        <dbReference type="EMBL" id="ODS29672.1"/>
    </source>
</evidence>
<feature type="non-terminal residue" evidence="8">
    <location>
        <position position="1"/>
    </location>
</feature>
<dbReference type="Pfam" id="PF00254">
    <property type="entry name" value="FKBP_C"/>
    <property type="match status" value="1"/>
</dbReference>
<dbReference type="SUPFAM" id="SSF54534">
    <property type="entry name" value="FKBP-like"/>
    <property type="match status" value="1"/>
</dbReference>
<evidence type="ECO:0000313" key="9">
    <source>
        <dbReference type="Proteomes" id="UP000094056"/>
    </source>
</evidence>
<dbReference type="PROSITE" id="PS50059">
    <property type="entry name" value="FKBP_PPIASE"/>
    <property type="match status" value="1"/>
</dbReference>
<accession>A0A1E3X270</accession>
<sequence>KGEAMSQAKTGDNVKVHYTGSLKDGKIFDSSKEKEPLEFTIGEKKLISGFENAVIGMTVGETKND</sequence>
<comment type="similarity">
    <text evidence="2 6">Belongs to the FKBP-type PPIase family.</text>
</comment>
<evidence type="ECO:0000256" key="4">
    <source>
        <dbReference type="ARBA" id="ARBA00023235"/>
    </source>
</evidence>
<evidence type="ECO:0000256" key="5">
    <source>
        <dbReference type="PROSITE-ProRule" id="PRU00277"/>
    </source>
</evidence>
<comment type="caution">
    <text evidence="8">The sequence shown here is derived from an EMBL/GenBank/DDBJ whole genome shotgun (WGS) entry which is preliminary data.</text>
</comment>
<dbReference type="EMBL" id="MAYW01000419">
    <property type="protein sequence ID" value="ODS29672.1"/>
    <property type="molecule type" value="Genomic_DNA"/>
</dbReference>
<dbReference type="InterPro" id="IPR046357">
    <property type="entry name" value="PPIase_dom_sf"/>
</dbReference>
<dbReference type="PANTHER" id="PTHR43811">
    <property type="entry name" value="FKBP-TYPE PEPTIDYL-PROLYL CIS-TRANS ISOMERASE FKPA"/>
    <property type="match status" value="1"/>
</dbReference>
<organism evidence="8 9">
    <name type="scientific">Candidatus Scalindua rubra</name>
    <dbReference type="NCBI Taxonomy" id="1872076"/>
    <lineage>
        <taxon>Bacteria</taxon>
        <taxon>Pseudomonadati</taxon>
        <taxon>Planctomycetota</taxon>
        <taxon>Candidatus Brocadiia</taxon>
        <taxon>Candidatus Brocadiales</taxon>
        <taxon>Candidatus Scalinduaceae</taxon>
        <taxon>Candidatus Scalindua</taxon>
    </lineage>
</organism>
<dbReference type="Proteomes" id="UP000094056">
    <property type="component" value="Unassembled WGS sequence"/>
</dbReference>
<dbReference type="EC" id="5.2.1.8" evidence="6"/>
<dbReference type="InterPro" id="IPR001179">
    <property type="entry name" value="PPIase_FKBP_dom"/>
</dbReference>
<keyword evidence="4 5" id="KW-0413">Isomerase</keyword>
<dbReference type="PANTHER" id="PTHR43811:SF19">
    <property type="entry name" value="39 KDA FK506-BINDING NUCLEAR PROTEIN"/>
    <property type="match status" value="1"/>
</dbReference>
<protein>
    <recommendedName>
        <fullName evidence="6">Peptidyl-prolyl cis-trans isomerase</fullName>
        <ecNumber evidence="6">5.2.1.8</ecNumber>
    </recommendedName>
</protein>
<feature type="domain" description="PPIase FKBP-type" evidence="7">
    <location>
        <begin position="11"/>
        <end position="65"/>
    </location>
</feature>
<evidence type="ECO:0000256" key="1">
    <source>
        <dbReference type="ARBA" id="ARBA00000971"/>
    </source>
</evidence>
<name>A0A1E3X270_9BACT</name>